<evidence type="ECO:0008006" key="5">
    <source>
        <dbReference type="Google" id="ProtNLM"/>
    </source>
</evidence>
<evidence type="ECO:0000256" key="1">
    <source>
        <dbReference type="ARBA" id="ARBA00006484"/>
    </source>
</evidence>
<dbReference type="PANTHER" id="PTHR43669">
    <property type="entry name" value="5-KETO-D-GLUCONATE 5-REDUCTASE"/>
    <property type="match status" value="1"/>
</dbReference>
<reference evidence="3" key="1">
    <citation type="submission" date="2023-07" db="EMBL/GenBank/DDBJ databases">
        <title>Black Yeasts Isolated from many extreme environments.</title>
        <authorList>
            <person name="Coleine C."/>
            <person name="Stajich J.E."/>
            <person name="Selbmann L."/>
        </authorList>
    </citation>
    <scope>NUCLEOTIDE SEQUENCE</scope>
    <source>
        <strain evidence="3">CCFEE 5485</strain>
    </source>
</reference>
<protein>
    <recommendedName>
        <fullName evidence="5">NAD(P)-binding protein</fullName>
    </recommendedName>
</protein>
<organism evidence="3 4">
    <name type="scientific">Recurvomyces mirabilis</name>
    <dbReference type="NCBI Taxonomy" id="574656"/>
    <lineage>
        <taxon>Eukaryota</taxon>
        <taxon>Fungi</taxon>
        <taxon>Dikarya</taxon>
        <taxon>Ascomycota</taxon>
        <taxon>Pezizomycotina</taxon>
        <taxon>Dothideomycetes</taxon>
        <taxon>Dothideomycetidae</taxon>
        <taxon>Mycosphaerellales</taxon>
        <taxon>Teratosphaeriaceae</taxon>
        <taxon>Recurvomyces</taxon>
    </lineage>
</organism>
<gene>
    <name evidence="3" type="ORF">LTR78_005739</name>
</gene>
<dbReference type="SUPFAM" id="SSF51735">
    <property type="entry name" value="NAD(P)-binding Rossmann-fold domains"/>
    <property type="match status" value="1"/>
</dbReference>
<dbReference type="Gene3D" id="3.40.50.720">
    <property type="entry name" value="NAD(P)-binding Rossmann-like Domain"/>
    <property type="match status" value="1"/>
</dbReference>
<evidence type="ECO:0000256" key="2">
    <source>
        <dbReference type="ARBA" id="ARBA00023002"/>
    </source>
</evidence>
<sequence>MPGKTLLVLGSGPGIGVGVASTFAVRGFTHIALVSRDASRLKEDQGKVLDAIQERGYSCQVKTWACDLTDAGQLKKVLGEVEGFGDLECLLFNAARVAGKPPLEESVEAIRGDFELTSIALYNTAQWAIPLLKGKSGSDRSPSFFVTSTTSLWKEPVPALMSLSMVKSAQRAMVLSLHAHYGKDVHIALLSVGGVVSPDKINLTPQHISDRCWHLYKQPKDKWERDEMIDVAEGEQVG</sequence>
<dbReference type="PANTHER" id="PTHR43669:SF3">
    <property type="entry name" value="ALCOHOL DEHYDROGENASE, PUTATIVE (AFU_ORTHOLOGUE AFUA_3G03445)-RELATED"/>
    <property type="match status" value="1"/>
</dbReference>
<name>A0AAE0WM58_9PEZI</name>
<keyword evidence="4" id="KW-1185">Reference proteome</keyword>
<evidence type="ECO:0000313" key="3">
    <source>
        <dbReference type="EMBL" id="KAK3674270.1"/>
    </source>
</evidence>
<dbReference type="Pfam" id="PF00106">
    <property type="entry name" value="adh_short"/>
    <property type="match status" value="1"/>
</dbReference>
<dbReference type="GO" id="GO:0016491">
    <property type="term" value="F:oxidoreductase activity"/>
    <property type="evidence" value="ECO:0007669"/>
    <property type="project" value="UniProtKB-KW"/>
</dbReference>
<accession>A0AAE0WM58</accession>
<dbReference type="AlphaFoldDB" id="A0AAE0WM58"/>
<dbReference type="EMBL" id="JAUTXT010000020">
    <property type="protein sequence ID" value="KAK3674270.1"/>
    <property type="molecule type" value="Genomic_DNA"/>
</dbReference>
<evidence type="ECO:0000313" key="4">
    <source>
        <dbReference type="Proteomes" id="UP001274830"/>
    </source>
</evidence>
<dbReference type="InterPro" id="IPR036291">
    <property type="entry name" value="NAD(P)-bd_dom_sf"/>
</dbReference>
<comment type="caution">
    <text evidence="3">The sequence shown here is derived from an EMBL/GenBank/DDBJ whole genome shotgun (WGS) entry which is preliminary data.</text>
</comment>
<comment type="similarity">
    <text evidence="1">Belongs to the short-chain dehydrogenases/reductases (SDR) family.</text>
</comment>
<proteinExistence type="inferred from homology"/>
<dbReference type="InterPro" id="IPR002347">
    <property type="entry name" value="SDR_fam"/>
</dbReference>
<keyword evidence="2" id="KW-0560">Oxidoreductase</keyword>
<dbReference type="Proteomes" id="UP001274830">
    <property type="component" value="Unassembled WGS sequence"/>
</dbReference>